<keyword evidence="10" id="KW-1185">Reference proteome</keyword>
<dbReference type="InterPro" id="IPR011252">
    <property type="entry name" value="Fibrogen-bd_dom1"/>
</dbReference>
<feature type="region of interest" description="Disordered" evidence="6">
    <location>
        <begin position="573"/>
        <end position="667"/>
    </location>
</feature>
<feature type="domain" description="Gram-positive cocci surface proteins LPxTG" evidence="8">
    <location>
        <begin position="661"/>
        <end position="692"/>
    </location>
</feature>
<evidence type="ECO:0000256" key="3">
    <source>
        <dbReference type="ARBA" id="ARBA00022525"/>
    </source>
</evidence>
<dbReference type="Pfam" id="PF00746">
    <property type="entry name" value="Gram_pos_anchor"/>
    <property type="match status" value="1"/>
</dbReference>
<feature type="compositionally biased region" description="Acidic residues" evidence="6">
    <location>
        <begin position="324"/>
        <end position="333"/>
    </location>
</feature>
<feature type="compositionally biased region" description="Basic and acidic residues" evidence="6">
    <location>
        <begin position="573"/>
        <end position="587"/>
    </location>
</feature>
<gene>
    <name evidence="9" type="ORF">OIT44_03590</name>
</gene>
<evidence type="ECO:0000313" key="10">
    <source>
        <dbReference type="Proteomes" id="UP001526225"/>
    </source>
</evidence>
<dbReference type="Pfam" id="PF17961">
    <property type="entry name" value="Big_8"/>
    <property type="match status" value="1"/>
</dbReference>
<dbReference type="InterPro" id="IPR043631">
    <property type="entry name" value="QPE_rpt"/>
</dbReference>
<evidence type="ECO:0000256" key="7">
    <source>
        <dbReference type="SAM" id="Phobius"/>
    </source>
</evidence>
<evidence type="ECO:0000256" key="4">
    <source>
        <dbReference type="ARBA" id="ARBA00022729"/>
    </source>
</evidence>
<dbReference type="EMBL" id="JAOZFE010000003">
    <property type="protein sequence ID" value="MCW0953155.1"/>
    <property type="molecule type" value="Genomic_DNA"/>
</dbReference>
<protein>
    <submittedName>
        <fullName evidence="9">Ig-like domain-containing protein</fullName>
    </submittedName>
</protein>
<feature type="region of interest" description="Disordered" evidence="6">
    <location>
        <begin position="385"/>
        <end position="407"/>
    </location>
</feature>
<dbReference type="InterPro" id="IPR008966">
    <property type="entry name" value="Adhesion_dom_sf"/>
</dbReference>
<evidence type="ECO:0000256" key="2">
    <source>
        <dbReference type="ARBA" id="ARBA00022512"/>
    </source>
</evidence>
<evidence type="ECO:0000256" key="1">
    <source>
        <dbReference type="ARBA" id="ARBA00004168"/>
    </source>
</evidence>
<dbReference type="InterPro" id="IPR019931">
    <property type="entry name" value="LPXTG_anchor"/>
</dbReference>
<feature type="region of interest" description="Disordered" evidence="6">
    <location>
        <begin position="158"/>
        <end position="178"/>
    </location>
</feature>
<feature type="compositionally biased region" description="Basic and acidic residues" evidence="6">
    <location>
        <begin position="391"/>
        <end position="407"/>
    </location>
</feature>
<accession>A0ABT3E469</accession>
<sequence>MRENKKYQPLLWLMAMLACVLVMFTGNTVQASQINKDLFVDSITVDKSEAWEGENLNVKIGFSEKDGHTFKAGDEMVFDLPKELEGFKTSMKLEDYAIVTVESGRAVVKFTDKVSAKEHIKGKLSFNLQVKQGLAKDSENTLDMSLGTKVQNVPTLKVKGHKTNTGPVQPHRPAYKGGNVDLNDPTVLNWYIVINANRDHITGNIDVTDSLGQGHLYVDDSFTISGKPGVTVPKVKVMGNKFSVTVPEALVDGETVSIQYKTRLTGAGEKMKELTNKFSVSFAAGNNNPQSVSDNVRVANLLMSGEIEGVDNLNQGTEGTIDPMPEETTDDIDPITPDKGTESVEENHLEDGIHGSKPDVHNVPKEEELPADEIVDEIAPIVPDDADEDTEGPHTEDGIHGSKPEVHIDPTEEVVPEEDVDVIDPIVPETGDEIIEENHLEDGIHGSKPEVHIDPTEEIVPEEDVDVIDPIVPETGDEVIEENHLEDGIHGSKPEVHIDPTEEIVPEEDVDVIDPIVPETGDEIIEENHLEDGIHGSKPEVHIDPTEEIIPEEDIDVIDPITPEHIDGQVVEDDKINPIKPELKPDVKPTPTPKPNVKPMPVPKAHVKPTPAPESDVKPIPAPKAHVKPTPAPKLNGKSEEKVVAPKKTTAKKSETKKAELPNTGSADNFNLTILGLLGLVFAGLVMVRRGK</sequence>
<dbReference type="SUPFAM" id="SSF49401">
    <property type="entry name" value="Bacterial adhesins"/>
    <property type="match status" value="2"/>
</dbReference>
<feature type="compositionally biased region" description="Pro residues" evidence="6">
    <location>
        <begin position="588"/>
        <end position="602"/>
    </location>
</feature>
<feature type="region of interest" description="Disordered" evidence="6">
    <location>
        <begin position="311"/>
        <end position="342"/>
    </location>
</feature>
<dbReference type="Gene3D" id="2.60.40.740">
    <property type="match status" value="1"/>
</dbReference>
<organism evidence="9 10">
    <name type="scientific">Weissella ceti</name>
    <dbReference type="NCBI Taxonomy" id="759620"/>
    <lineage>
        <taxon>Bacteria</taxon>
        <taxon>Bacillati</taxon>
        <taxon>Bacillota</taxon>
        <taxon>Bacilli</taxon>
        <taxon>Lactobacillales</taxon>
        <taxon>Lactobacillaceae</taxon>
        <taxon>Weissella</taxon>
    </lineage>
</organism>
<evidence type="ECO:0000259" key="8">
    <source>
        <dbReference type="PROSITE" id="PS50847"/>
    </source>
</evidence>
<dbReference type="RefSeq" id="WP_213409578.1">
    <property type="nucleotide sequence ID" value="NZ_CP074441.1"/>
</dbReference>
<evidence type="ECO:0000256" key="6">
    <source>
        <dbReference type="SAM" id="MobiDB-lite"/>
    </source>
</evidence>
<comment type="caution">
    <text evidence="9">The sequence shown here is derived from an EMBL/GenBank/DDBJ whole genome shotgun (WGS) entry which is preliminary data.</text>
</comment>
<keyword evidence="3" id="KW-0964">Secreted</keyword>
<keyword evidence="5" id="KW-0572">Peptidoglycan-anchor</keyword>
<reference evidence="9 10" key="1">
    <citation type="submission" date="2022-10" db="EMBL/GenBank/DDBJ databases">
        <title>Weissella fermenti sp. nov., isolated from fermented cabbage.</title>
        <authorList>
            <person name="Lee J.K."/>
            <person name="Baek J.H."/>
            <person name="Choi D.G."/>
            <person name="Kim J.M."/>
            <person name="Jeon C.O."/>
        </authorList>
    </citation>
    <scope>NUCLEOTIDE SEQUENCE [LARGE SCALE GENOMIC DNA]</scope>
    <source>
        <strain evidence="9 10">KACC 18534</strain>
    </source>
</reference>
<dbReference type="Pfam" id="PF18874">
    <property type="entry name" value="QPE"/>
    <property type="match status" value="5"/>
</dbReference>
<keyword evidence="7" id="KW-0472">Membrane</keyword>
<dbReference type="InterPro" id="IPR041171">
    <property type="entry name" value="SDR_Ig"/>
</dbReference>
<evidence type="ECO:0000256" key="5">
    <source>
        <dbReference type="ARBA" id="ARBA00023088"/>
    </source>
</evidence>
<proteinExistence type="predicted"/>
<comment type="subcellular location">
    <subcellularLocation>
        <location evidence="1">Secreted</location>
        <location evidence="1">Cell wall</location>
        <topology evidence="1">Peptidoglycan-anchor</topology>
    </subcellularLocation>
</comment>
<dbReference type="Gene3D" id="2.60.40.1280">
    <property type="match status" value="1"/>
</dbReference>
<keyword evidence="7" id="KW-0812">Transmembrane</keyword>
<keyword evidence="7" id="KW-1133">Transmembrane helix</keyword>
<feature type="transmembrane region" description="Helical" evidence="7">
    <location>
        <begin position="670"/>
        <end position="688"/>
    </location>
</feature>
<keyword evidence="2" id="KW-0134">Cell wall</keyword>
<dbReference type="PROSITE" id="PS50847">
    <property type="entry name" value="GRAM_POS_ANCHORING"/>
    <property type="match status" value="1"/>
</dbReference>
<dbReference type="PROSITE" id="PS51257">
    <property type="entry name" value="PROKAR_LIPOPROTEIN"/>
    <property type="match status" value="1"/>
</dbReference>
<keyword evidence="4" id="KW-0732">Signal</keyword>
<dbReference type="Proteomes" id="UP001526225">
    <property type="component" value="Unassembled WGS sequence"/>
</dbReference>
<name>A0ABT3E469_9LACO</name>
<evidence type="ECO:0000313" key="9">
    <source>
        <dbReference type="EMBL" id="MCW0953155.1"/>
    </source>
</evidence>
<dbReference type="NCBIfam" id="TIGR01167">
    <property type="entry name" value="LPXTG_anchor"/>
    <property type="match status" value="1"/>
</dbReference>